<evidence type="ECO:0000256" key="13">
    <source>
        <dbReference type="PROSITE-ProRule" id="PRU00409"/>
    </source>
</evidence>
<dbReference type="OrthoDB" id="9807240at2"/>
<feature type="domain" description="ATP-grasp" evidence="15">
    <location>
        <begin position="107"/>
        <end position="312"/>
    </location>
</feature>
<dbReference type="GO" id="GO:0009113">
    <property type="term" value="P:purine nucleobase biosynthetic process"/>
    <property type="evidence" value="ECO:0007669"/>
    <property type="project" value="InterPro"/>
</dbReference>
<dbReference type="PANTHER" id="PTHR43472:SF1">
    <property type="entry name" value="PHOSPHORIBOSYLAMINE--GLYCINE LIGASE, CHLOROPLASTIC"/>
    <property type="match status" value="1"/>
</dbReference>
<keyword evidence="6 12" id="KW-0658">Purine biosynthesis</keyword>
<dbReference type="UniPathway" id="UPA00074">
    <property type="reaction ID" value="UER00125"/>
</dbReference>
<comment type="catalytic activity">
    <reaction evidence="12">
        <text>5-phospho-beta-D-ribosylamine + glycine + ATP = N(1)-(5-phospho-beta-D-ribosyl)glycinamide + ADP + phosphate + H(+)</text>
        <dbReference type="Rhea" id="RHEA:17453"/>
        <dbReference type="ChEBI" id="CHEBI:15378"/>
        <dbReference type="ChEBI" id="CHEBI:30616"/>
        <dbReference type="ChEBI" id="CHEBI:43474"/>
        <dbReference type="ChEBI" id="CHEBI:57305"/>
        <dbReference type="ChEBI" id="CHEBI:58681"/>
        <dbReference type="ChEBI" id="CHEBI:143788"/>
        <dbReference type="ChEBI" id="CHEBI:456216"/>
        <dbReference type="EC" id="6.3.4.13"/>
    </reaction>
</comment>
<organism evidence="16 17">
    <name type="scientific">Sulfurihydrogenibium yellowstonense SS-5</name>
    <dbReference type="NCBI Taxonomy" id="432331"/>
    <lineage>
        <taxon>Bacteria</taxon>
        <taxon>Pseudomonadati</taxon>
        <taxon>Aquificota</taxon>
        <taxon>Aquificia</taxon>
        <taxon>Aquificales</taxon>
        <taxon>Hydrogenothermaceae</taxon>
        <taxon>Sulfurihydrogenibium</taxon>
    </lineage>
</organism>
<dbReference type="SUPFAM" id="SSF52440">
    <property type="entry name" value="PreATP-grasp domain"/>
    <property type="match status" value="1"/>
</dbReference>
<evidence type="ECO:0000256" key="6">
    <source>
        <dbReference type="ARBA" id="ARBA00022755"/>
    </source>
</evidence>
<evidence type="ECO:0000256" key="2">
    <source>
        <dbReference type="ARBA" id="ARBA00013255"/>
    </source>
</evidence>
<evidence type="ECO:0000256" key="1">
    <source>
        <dbReference type="ARBA" id="ARBA00005174"/>
    </source>
</evidence>
<keyword evidence="3 12" id="KW-0436">Ligase</keyword>
<dbReference type="AlphaFoldDB" id="C4FKW9"/>
<keyword evidence="7 13" id="KW-0067">ATP-binding</keyword>
<feature type="region of interest" description="Disordered" evidence="14">
    <location>
        <begin position="208"/>
        <end position="232"/>
    </location>
</feature>
<evidence type="ECO:0000256" key="14">
    <source>
        <dbReference type="SAM" id="MobiDB-lite"/>
    </source>
</evidence>
<dbReference type="NCBIfam" id="TIGR00877">
    <property type="entry name" value="purD"/>
    <property type="match status" value="1"/>
</dbReference>
<protein>
    <recommendedName>
        <fullName evidence="2 12">Phosphoribosylamine--glycine ligase</fullName>
        <ecNumber evidence="2 12">6.3.4.13</ecNumber>
    </recommendedName>
    <alternativeName>
        <fullName evidence="12">GARS</fullName>
    </alternativeName>
    <alternativeName>
        <fullName evidence="10 12">Glycinamide ribonucleotide synthetase</fullName>
    </alternativeName>
    <alternativeName>
        <fullName evidence="11 12">Phosphoribosylglycinamide synthetase</fullName>
    </alternativeName>
</protein>
<dbReference type="EMBL" id="ABZS01000121">
    <property type="protein sequence ID" value="EEP60277.1"/>
    <property type="molecule type" value="Genomic_DNA"/>
</dbReference>
<evidence type="ECO:0000256" key="8">
    <source>
        <dbReference type="ARBA" id="ARBA00023211"/>
    </source>
</evidence>
<evidence type="ECO:0000256" key="11">
    <source>
        <dbReference type="ARBA" id="ARBA00042864"/>
    </source>
</evidence>
<dbReference type="InterPro" id="IPR020561">
    <property type="entry name" value="PRibGlycinamid_synth_ATP-grasp"/>
</dbReference>
<evidence type="ECO:0000256" key="4">
    <source>
        <dbReference type="ARBA" id="ARBA00022723"/>
    </source>
</evidence>
<evidence type="ECO:0000256" key="7">
    <source>
        <dbReference type="ARBA" id="ARBA00022840"/>
    </source>
</evidence>
<dbReference type="FunFam" id="3.40.50.20:FF:000006">
    <property type="entry name" value="Phosphoribosylamine--glycine ligase, chloroplastic"/>
    <property type="match status" value="1"/>
</dbReference>
<dbReference type="SUPFAM" id="SSF56059">
    <property type="entry name" value="Glutathione synthetase ATP-binding domain-like"/>
    <property type="match status" value="1"/>
</dbReference>
<dbReference type="RefSeq" id="WP_007547408.1">
    <property type="nucleotide sequence ID" value="NZ_ABZS01000121.1"/>
</dbReference>
<evidence type="ECO:0000256" key="3">
    <source>
        <dbReference type="ARBA" id="ARBA00022598"/>
    </source>
</evidence>
<dbReference type="GO" id="GO:0005524">
    <property type="term" value="F:ATP binding"/>
    <property type="evidence" value="ECO:0007669"/>
    <property type="project" value="UniProtKB-UniRule"/>
</dbReference>
<accession>C4FKW9</accession>
<dbReference type="GO" id="GO:0006189">
    <property type="term" value="P:'de novo' IMP biosynthetic process"/>
    <property type="evidence" value="ECO:0007669"/>
    <property type="project" value="UniProtKB-UniRule"/>
</dbReference>
<proteinExistence type="inferred from homology"/>
<reference evidence="16 17" key="1">
    <citation type="submission" date="2009-04" db="EMBL/GenBank/DDBJ databases">
        <authorList>
            <person name="Reysenbach A.-L."/>
            <person name="Heidelberg J.F."/>
            <person name="Nelson W.C."/>
        </authorList>
    </citation>
    <scope>NUCLEOTIDE SEQUENCE [LARGE SCALE GENOMIC DNA]</scope>
    <source>
        <strain evidence="16 17">SS-5</strain>
    </source>
</reference>
<dbReference type="InterPro" id="IPR020562">
    <property type="entry name" value="PRibGlycinamide_synth_N"/>
</dbReference>
<dbReference type="Gene3D" id="3.40.50.20">
    <property type="match status" value="1"/>
</dbReference>
<keyword evidence="17" id="KW-1185">Reference proteome</keyword>
<dbReference type="Gene3D" id="3.90.600.10">
    <property type="entry name" value="Phosphoribosylglycinamide synthetase, C-terminal domain"/>
    <property type="match status" value="1"/>
</dbReference>
<comment type="similarity">
    <text evidence="9 12">Belongs to the GARS family.</text>
</comment>
<dbReference type="GO" id="GO:0004637">
    <property type="term" value="F:phosphoribosylamine-glycine ligase activity"/>
    <property type="evidence" value="ECO:0007669"/>
    <property type="project" value="UniProtKB-UniRule"/>
</dbReference>
<sequence length="431" mass="47615">MKVLVVGNGGREHALVWKIKQSSLVKEVYCASGNAGIGKIAKRVNISPTDIYNLVRFAKENKIDLTVVGPEQPLSEGIVDRFNEEGLKIFGHQKSAAILEASKVFAKNLMKKYGIPTAKFESFEKEEDAIKFIKEVGAPIVIKADGLAAGKGVVVAKTEEEAIQAVKDMFAGKFGPASKRVVIEEFLEGEEASYICFVKDDKLAPMPTSQDHKRAYDNDEGPNTGGMGAYSPCSLITPEMEKEIQERIMYPTLKAMINEGRSMCGFLYAGLMIGPKGINVLEFNVRMGDPETQPIMRRLQSDLVEHILEILEGNIENVKPKWNPDYAIGVVMASKGYPDAYEKGKVITGIEEAEKDPDVVVFHAGTEEVDGKIITNGGRVLTVTATGEDIFKAREKVYSAIEKIHFEGAFYRKDIGFREVNRKKEPVPKFL</sequence>
<dbReference type="SMART" id="SM01210">
    <property type="entry name" value="GARS_C"/>
    <property type="match status" value="1"/>
</dbReference>
<gene>
    <name evidence="12 16" type="primary">purD</name>
    <name evidence="16" type="ORF">SULYE_1219</name>
</gene>
<evidence type="ECO:0000256" key="10">
    <source>
        <dbReference type="ARBA" id="ARBA00042242"/>
    </source>
</evidence>
<dbReference type="SMART" id="SM01209">
    <property type="entry name" value="GARS_A"/>
    <property type="match status" value="1"/>
</dbReference>
<dbReference type="InterPro" id="IPR011761">
    <property type="entry name" value="ATP-grasp"/>
</dbReference>
<dbReference type="EC" id="6.3.4.13" evidence="2 12"/>
<keyword evidence="5 13" id="KW-0547">Nucleotide-binding</keyword>
<dbReference type="Gene3D" id="3.30.1490.20">
    <property type="entry name" value="ATP-grasp fold, A domain"/>
    <property type="match status" value="1"/>
</dbReference>
<evidence type="ECO:0000313" key="16">
    <source>
        <dbReference type="EMBL" id="EEP60277.1"/>
    </source>
</evidence>
<dbReference type="SUPFAM" id="SSF51246">
    <property type="entry name" value="Rudiment single hybrid motif"/>
    <property type="match status" value="1"/>
</dbReference>
<dbReference type="Pfam" id="PF02843">
    <property type="entry name" value="GARS_C"/>
    <property type="match status" value="1"/>
</dbReference>
<name>C4FKW9_9AQUI</name>
<comment type="caution">
    <text evidence="16">The sequence shown here is derived from an EMBL/GenBank/DDBJ whole genome shotgun (WGS) entry which is preliminary data.</text>
</comment>
<dbReference type="InterPro" id="IPR013815">
    <property type="entry name" value="ATP_grasp_subdomain_1"/>
</dbReference>
<dbReference type="PANTHER" id="PTHR43472">
    <property type="entry name" value="PHOSPHORIBOSYLAMINE--GLYCINE LIGASE"/>
    <property type="match status" value="1"/>
</dbReference>
<dbReference type="Proteomes" id="UP000005540">
    <property type="component" value="Unassembled WGS sequence"/>
</dbReference>
<dbReference type="InterPro" id="IPR011054">
    <property type="entry name" value="Rudment_hybrid_motif"/>
</dbReference>
<dbReference type="Gene3D" id="3.30.470.20">
    <property type="entry name" value="ATP-grasp fold, B domain"/>
    <property type="match status" value="1"/>
</dbReference>
<dbReference type="InterPro" id="IPR016185">
    <property type="entry name" value="PreATP-grasp_dom_sf"/>
</dbReference>
<dbReference type="Pfam" id="PF02844">
    <property type="entry name" value="GARS_N"/>
    <property type="match status" value="1"/>
</dbReference>
<evidence type="ECO:0000256" key="9">
    <source>
        <dbReference type="ARBA" id="ARBA00038345"/>
    </source>
</evidence>
<dbReference type="InterPro" id="IPR037123">
    <property type="entry name" value="PRibGlycinamide_synth_C_sf"/>
</dbReference>
<keyword evidence="8" id="KW-0464">Manganese</keyword>
<dbReference type="GO" id="GO:0046872">
    <property type="term" value="F:metal ion binding"/>
    <property type="evidence" value="ECO:0007669"/>
    <property type="project" value="UniProtKB-KW"/>
</dbReference>
<dbReference type="FunFam" id="3.30.1490.20:FF:000006">
    <property type="entry name" value="phosphoribosylamine--glycine ligase, chloroplastic-like"/>
    <property type="match status" value="1"/>
</dbReference>
<dbReference type="Pfam" id="PF01071">
    <property type="entry name" value="GARS_A"/>
    <property type="match status" value="1"/>
</dbReference>
<dbReference type="PROSITE" id="PS50975">
    <property type="entry name" value="ATP_GRASP"/>
    <property type="match status" value="1"/>
</dbReference>
<evidence type="ECO:0000313" key="17">
    <source>
        <dbReference type="Proteomes" id="UP000005540"/>
    </source>
</evidence>
<dbReference type="FunFam" id="3.90.600.10:FF:000001">
    <property type="entry name" value="Trifunctional purine biosynthetic protein adenosine-3"/>
    <property type="match status" value="1"/>
</dbReference>
<evidence type="ECO:0000256" key="5">
    <source>
        <dbReference type="ARBA" id="ARBA00022741"/>
    </source>
</evidence>
<dbReference type="InterPro" id="IPR020560">
    <property type="entry name" value="PRibGlycinamide_synth_C-dom"/>
</dbReference>
<dbReference type="HAMAP" id="MF_00138">
    <property type="entry name" value="GARS"/>
    <property type="match status" value="1"/>
</dbReference>
<evidence type="ECO:0000256" key="12">
    <source>
        <dbReference type="HAMAP-Rule" id="MF_00138"/>
    </source>
</evidence>
<comment type="pathway">
    <text evidence="1 12">Purine metabolism; IMP biosynthesis via de novo pathway; N(1)-(5-phospho-D-ribosyl)glycinamide from 5-phospho-alpha-D-ribose 1-diphosphate: step 2/2.</text>
</comment>
<evidence type="ECO:0000259" key="15">
    <source>
        <dbReference type="PROSITE" id="PS50975"/>
    </source>
</evidence>
<keyword evidence="4" id="KW-0479">Metal-binding</keyword>
<dbReference type="InterPro" id="IPR000115">
    <property type="entry name" value="PRibGlycinamide_synth"/>
</dbReference>